<dbReference type="SUPFAM" id="SSF47384">
    <property type="entry name" value="Homodimeric domain of signal transducing histidine kinase"/>
    <property type="match status" value="1"/>
</dbReference>
<keyword evidence="8" id="KW-0175">Coiled coil</keyword>
<feature type="signal peptide" evidence="10">
    <location>
        <begin position="1"/>
        <end position="26"/>
    </location>
</feature>
<gene>
    <name evidence="12" type="ORF">ACFSSE_02720</name>
</gene>
<dbReference type="SMART" id="SM00387">
    <property type="entry name" value="HATPase_c"/>
    <property type="match status" value="1"/>
</dbReference>
<organism evidence="12 13">
    <name type="scientific">Pedobacter alpinus</name>
    <dbReference type="NCBI Taxonomy" id="1590643"/>
    <lineage>
        <taxon>Bacteria</taxon>
        <taxon>Pseudomonadati</taxon>
        <taxon>Bacteroidota</taxon>
        <taxon>Sphingobacteriia</taxon>
        <taxon>Sphingobacteriales</taxon>
        <taxon>Sphingobacteriaceae</taxon>
        <taxon>Pedobacter</taxon>
    </lineage>
</organism>
<keyword evidence="4" id="KW-0808">Transferase</keyword>
<feature type="domain" description="Histidine kinase" evidence="11">
    <location>
        <begin position="436"/>
        <end position="651"/>
    </location>
</feature>
<evidence type="ECO:0000256" key="4">
    <source>
        <dbReference type="ARBA" id="ARBA00022679"/>
    </source>
</evidence>
<evidence type="ECO:0000256" key="7">
    <source>
        <dbReference type="PROSITE-ProRule" id="PRU00339"/>
    </source>
</evidence>
<keyword evidence="9" id="KW-1133">Transmembrane helix</keyword>
<dbReference type="Gene3D" id="1.10.287.130">
    <property type="match status" value="1"/>
</dbReference>
<comment type="caution">
    <text evidence="12">The sequence shown here is derived from an EMBL/GenBank/DDBJ whole genome shotgun (WGS) entry which is preliminary data.</text>
</comment>
<evidence type="ECO:0000256" key="5">
    <source>
        <dbReference type="ARBA" id="ARBA00022777"/>
    </source>
</evidence>
<dbReference type="InterPro" id="IPR003661">
    <property type="entry name" value="HisK_dim/P_dom"/>
</dbReference>
<dbReference type="PROSITE" id="PS50109">
    <property type="entry name" value="HIS_KIN"/>
    <property type="match status" value="1"/>
</dbReference>
<dbReference type="InterPro" id="IPR050736">
    <property type="entry name" value="Sensor_HK_Regulatory"/>
</dbReference>
<dbReference type="InterPro" id="IPR005467">
    <property type="entry name" value="His_kinase_dom"/>
</dbReference>
<evidence type="ECO:0000256" key="10">
    <source>
        <dbReference type="SAM" id="SignalP"/>
    </source>
</evidence>
<feature type="coiled-coil region" evidence="8">
    <location>
        <begin position="296"/>
        <end position="359"/>
    </location>
</feature>
<dbReference type="Pfam" id="PF02518">
    <property type="entry name" value="HATPase_c"/>
    <property type="match status" value="1"/>
</dbReference>
<dbReference type="EC" id="2.7.13.3" evidence="2"/>
<dbReference type="PANTHER" id="PTHR43711:SF31">
    <property type="entry name" value="HISTIDINE KINASE"/>
    <property type="match status" value="1"/>
</dbReference>
<feature type="chain" id="PRO_5046362290" description="histidine kinase" evidence="10">
    <location>
        <begin position="27"/>
        <end position="651"/>
    </location>
</feature>
<keyword evidence="9" id="KW-0472">Membrane</keyword>
<evidence type="ECO:0000256" key="3">
    <source>
        <dbReference type="ARBA" id="ARBA00022553"/>
    </source>
</evidence>
<evidence type="ECO:0000256" key="2">
    <source>
        <dbReference type="ARBA" id="ARBA00012438"/>
    </source>
</evidence>
<dbReference type="GO" id="GO:0005524">
    <property type="term" value="F:ATP binding"/>
    <property type="evidence" value="ECO:0007669"/>
    <property type="project" value="UniProtKB-KW"/>
</dbReference>
<feature type="repeat" description="TPR" evidence="7">
    <location>
        <begin position="233"/>
        <end position="266"/>
    </location>
</feature>
<dbReference type="PRINTS" id="PR00344">
    <property type="entry name" value="BCTRLSENSOR"/>
</dbReference>
<keyword evidence="7" id="KW-0802">TPR repeat</keyword>
<dbReference type="InterPro" id="IPR019734">
    <property type="entry name" value="TPR_rpt"/>
</dbReference>
<dbReference type="InterPro" id="IPR004358">
    <property type="entry name" value="Sig_transdc_His_kin-like_C"/>
</dbReference>
<dbReference type="SMART" id="SM00028">
    <property type="entry name" value="TPR"/>
    <property type="match status" value="6"/>
</dbReference>
<evidence type="ECO:0000256" key="6">
    <source>
        <dbReference type="ARBA" id="ARBA00023012"/>
    </source>
</evidence>
<dbReference type="RefSeq" id="WP_379040611.1">
    <property type="nucleotide sequence ID" value="NZ_JBHSKW010000005.1"/>
</dbReference>
<sequence>MLNLLFHYLKYLSCSFLLFSAITTYAANPDSVKIENYLSKLDKIDAKNVDSLVQMANQFSAEFLAENNQYGLYKIKADVGFLLSKYGFYQLSIKYYLEALQHAESVSNKTYTVKVLNAVGAYYGRKGDAEKSETYLLKAALLADKIGYFEGLISSYFKLGSLRISQNKPKESLVFYDKIDSLNKDLKTKYLVPDALANKGIIFAMSGNLDTALHIFNESYQYSIKTKNVIDQILALQNTGLVYKEKGDYKTALSNFNKGVILAEKHGLIENKIKIAINIPLLFFIQNNADDAYKFAKQLLKDAEKIELESAQIEIQNMMIEIAKSQGNYKLATQHLEALSSLKSKLNKQDKNKALAEAAIELDLYKTQREMKSTIDLLFETKKQRNIILAGLLLLVTLLIISGFLLLRIKKLNEKLNKNKTKLINSNNNKNKLFSIIGHDLRSAYSSTLGVLGLLKSGDLTKEEEGEYLDKVINQSNAALITLDDLLMWGHAQIKGTHLEKKQINPLNNFEKTISFYHEQLKTKNIELLNKVEPQIHVYMDENHFLFIIRNLIANAIKYTPNNGIIEITASLHQKDYIKFCVKDSGIGIDEDKLETIFLPESTSKKGTNNEQGTGLGLTLCKEFVETNGGEIWAENIISGGCKICFTSKKG</sequence>
<keyword evidence="9" id="KW-0812">Transmembrane</keyword>
<dbReference type="PROSITE" id="PS50005">
    <property type="entry name" value="TPR"/>
    <property type="match status" value="1"/>
</dbReference>
<dbReference type="SUPFAM" id="SSF48452">
    <property type="entry name" value="TPR-like"/>
    <property type="match status" value="2"/>
</dbReference>
<dbReference type="InterPro" id="IPR036097">
    <property type="entry name" value="HisK_dim/P_sf"/>
</dbReference>
<feature type="transmembrane region" description="Helical" evidence="9">
    <location>
        <begin position="387"/>
        <end position="407"/>
    </location>
</feature>
<dbReference type="InterPro" id="IPR011990">
    <property type="entry name" value="TPR-like_helical_dom_sf"/>
</dbReference>
<evidence type="ECO:0000256" key="9">
    <source>
        <dbReference type="SAM" id="Phobius"/>
    </source>
</evidence>
<comment type="catalytic activity">
    <reaction evidence="1">
        <text>ATP + protein L-histidine = ADP + protein N-phospho-L-histidine.</text>
        <dbReference type="EC" id="2.7.13.3"/>
    </reaction>
</comment>
<evidence type="ECO:0000256" key="8">
    <source>
        <dbReference type="SAM" id="Coils"/>
    </source>
</evidence>
<keyword evidence="5" id="KW-0418">Kinase</keyword>
<dbReference type="InterPro" id="IPR036890">
    <property type="entry name" value="HATPase_C_sf"/>
</dbReference>
<dbReference type="CDD" id="cd00082">
    <property type="entry name" value="HisKA"/>
    <property type="match status" value="1"/>
</dbReference>
<keyword evidence="12" id="KW-0547">Nucleotide-binding</keyword>
<name>A0ABW5TNB5_9SPHI</name>
<dbReference type="PANTHER" id="PTHR43711">
    <property type="entry name" value="TWO-COMPONENT HISTIDINE KINASE"/>
    <property type="match status" value="1"/>
</dbReference>
<protein>
    <recommendedName>
        <fullName evidence="2">histidine kinase</fullName>
        <ecNumber evidence="2">2.7.13.3</ecNumber>
    </recommendedName>
</protein>
<keyword evidence="12" id="KW-0067">ATP-binding</keyword>
<dbReference type="EMBL" id="JBHULV010000008">
    <property type="protein sequence ID" value="MFD2730606.1"/>
    <property type="molecule type" value="Genomic_DNA"/>
</dbReference>
<reference evidence="13" key="1">
    <citation type="journal article" date="2019" name="Int. J. Syst. Evol. Microbiol.">
        <title>The Global Catalogue of Microorganisms (GCM) 10K type strain sequencing project: providing services to taxonomists for standard genome sequencing and annotation.</title>
        <authorList>
            <consortium name="The Broad Institute Genomics Platform"/>
            <consortium name="The Broad Institute Genome Sequencing Center for Infectious Disease"/>
            <person name="Wu L."/>
            <person name="Ma J."/>
        </authorList>
    </citation>
    <scope>NUCLEOTIDE SEQUENCE [LARGE SCALE GENOMIC DNA]</scope>
    <source>
        <strain evidence="13">KCTC 42456</strain>
    </source>
</reference>
<dbReference type="Gene3D" id="3.30.565.10">
    <property type="entry name" value="Histidine kinase-like ATPase, C-terminal domain"/>
    <property type="match status" value="1"/>
</dbReference>
<evidence type="ECO:0000313" key="12">
    <source>
        <dbReference type="EMBL" id="MFD2730606.1"/>
    </source>
</evidence>
<evidence type="ECO:0000256" key="1">
    <source>
        <dbReference type="ARBA" id="ARBA00000085"/>
    </source>
</evidence>
<proteinExistence type="predicted"/>
<dbReference type="InterPro" id="IPR003594">
    <property type="entry name" value="HATPase_dom"/>
</dbReference>
<dbReference type="SUPFAM" id="SSF55874">
    <property type="entry name" value="ATPase domain of HSP90 chaperone/DNA topoisomerase II/histidine kinase"/>
    <property type="match status" value="1"/>
</dbReference>
<accession>A0ABW5TNB5</accession>
<evidence type="ECO:0000259" key="11">
    <source>
        <dbReference type="PROSITE" id="PS50109"/>
    </source>
</evidence>
<evidence type="ECO:0000313" key="13">
    <source>
        <dbReference type="Proteomes" id="UP001597546"/>
    </source>
</evidence>
<keyword evidence="3" id="KW-0597">Phosphoprotein</keyword>
<keyword evidence="10" id="KW-0732">Signal</keyword>
<dbReference type="CDD" id="cd00075">
    <property type="entry name" value="HATPase"/>
    <property type="match status" value="1"/>
</dbReference>
<keyword evidence="6" id="KW-0902">Two-component regulatory system</keyword>
<dbReference type="Proteomes" id="UP001597546">
    <property type="component" value="Unassembled WGS sequence"/>
</dbReference>
<dbReference type="Gene3D" id="1.25.40.10">
    <property type="entry name" value="Tetratricopeptide repeat domain"/>
    <property type="match status" value="2"/>
</dbReference>
<keyword evidence="13" id="KW-1185">Reference proteome</keyword>